<dbReference type="PANTHER" id="PTHR39063">
    <property type="entry name" value="ORAL-FACIAL-DIGITAL SYNDROME 1 PROTEIN HOMOLOG"/>
    <property type="match status" value="1"/>
</dbReference>
<dbReference type="PANTHER" id="PTHR39063:SF1">
    <property type="entry name" value="OFD1 CENTRIOLE AND CENTRIOLAR SATELLITE PROTEIN"/>
    <property type="match status" value="1"/>
</dbReference>
<organism evidence="3 4">
    <name type="scientific">Tegillarca granosa</name>
    <name type="common">Malaysian cockle</name>
    <name type="synonym">Anadara granosa</name>
    <dbReference type="NCBI Taxonomy" id="220873"/>
    <lineage>
        <taxon>Eukaryota</taxon>
        <taxon>Metazoa</taxon>
        <taxon>Spiralia</taxon>
        <taxon>Lophotrochozoa</taxon>
        <taxon>Mollusca</taxon>
        <taxon>Bivalvia</taxon>
        <taxon>Autobranchia</taxon>
        <taxon>Pteriomorphia</taxon>
        <taxon>Arcoida</taxon>
        <taxon>Arcoidea</taxon>
        <taxon>Arcidae</taxon>
        <taxon>Tegillarca</taxon>
    </lineage>
</organism>
<feature type="compositionally biased region" description="Basic and acidic residues" evidence="2">
    <location>
        <begin position="376"/>
        <end position="437"/>
    </location>
</feature>
<protein>
    <submittedName>
        <fullName evidence="3">Uncharacterized protein</fullName>
    </submittedName>
</protein>
<comment type="caution">
    <text evidence="3">The sequence shown here is derived from an EMBL/GenBank/DDBJ whole genome shotgun (WGS) entry which is preliminary data.</text>
</comment>
<keyword evidence="4" id="KW-1185">Reference proteome</keyword>
<evidence type="ECO:0000313" key="3">
    <source>
        <dbReference type="EMBL" id="KAJ8297820.1"/>
    </source>
</evidence>
<proteinExistence type="predicted"/>
<evidence type="ECO:0000256" key="2">
    <source>
        <dbReference type="SAM" id="MobiDB-lite"/>
    </source>
</evidence>
<feature type="compositionally biased region" description="Low complexity" evidence="2">
    <location>
        <begin position="326"/>
        <end position="346"/>
    </location>
</feature>
<name>A0ABQ9E2U4_TEGGR</name>
<evidence type="ECO:0000313" key="4">
    <source>
        <dbReference type="Proteomes" id="UP001217089"/>
    </source>
</evidence>
<feature type="compositionally biased region" description="Basic and acidic residues" evidence="2">
    <location>
        <begin position="90"/>
        <end position="100"/>
    </location>
</feature>
<sequence length="497" mass="57565">MMRELRRPTPETLMLQRDMEKLRESMRQEQTLFNAQKTQMDKRLQEEMDRNRELLRRFEEQTLQMKEMNRELVDARSQVSMATTALNNEVYRRPGRDGEGNRSVSFHTARRQVGSADSADDEDDEVCKLPGQEFAVQSSSPRRHHGRRYDTDDVYNDIEIEYGIPSAFNRKSYTDLSEDEATSTASGDIVAETKYRLKNLEKEAQNLEKAYHDFHYKITNPATSLPTEKNHSPHRRSQSKDHYSTSTRSEKIPSPTASPIHRPMSSTPYQGQREINDSLHELTAPSSSRDKPPPRFDLSNMSDDENADERIERPRPITVSDLEARPGSPSIVVVPGSGSSAGNSPVEQKKLIQDKITDTPTGPPPRGKLPPLSLDDAWKTPSLDDRWKSQPDQDELEKKKKEEEELRIWEEERKRKEEERKRKEQEEWEREQKELQKLQKSGDFGDEDDKTEQEKVESANVKAADDGIDPVMQQYMAMVQQQKEKEKEVSHGWLKRL</sequence>
<dbReference type="InterPro" id="IPR055289">
    <property type="entry name" value="OFD1"/>
</dbReference>
<evidence type="ECO:0000256" key="1">
    <source>
        <dbReference type="SAM" id="Coils"/>
    </source>
</evidence>
<gene>
    <name evidence="3" type="ORF">KUTeg_024351</name>
</gene>
<keyword evidence="1" id="KW-0175">Coiled coil</keyword>
<feature type="region of interest" description="Disordered" evidence="2">
    <location>
        <begin position="220"/>
        <end position="468"/>
    </location>
</feature>
<feature type="compositionally biased region" description="Basic and acidic residues" evidence="2">
    <location>
        <begin position="238"/>
        <end position="251"/>
    </location>
</feature>
<feature type="coiled-coil region" evidence="1">
    <location>
        <begin position="37"/>
        <end position="85"/>
    </location>
</feature>
<accession>A0ABQ9E2U4</accession>
<dbReference type="EMBL" id="JARBDR010000923">
    <property type="protein sequence ID" value="KAJ8297820.1"/>
    <property type="molecule type" value="Genomic_DNA"/>
</dbReference>
<feature type="region of interest" description="Disordered" evidence="2">
    <location>
        <begin position="85"/>
        <end position="125"/>
    </location>
</feature>
<feature type="compositionally biased region" description="Basic and acidic residues" evidence="2">
    <location>
        <begin position="347"/>
        <end position="357"/>
    </location>
</feature>
<dbReference type="Proteomes" id="UP001217089">
    <property type="component" value="Unassembled WGS sequence"/>
</dbReference>
<feature type="coiled-coil region" evidence="1">
    <location>
        <begin position="190"/>
        <end position="217"/>
    </location>
</feature>
<reference evidence="3 4" key="1">
    <citation type="submission" date="2022-12" db="EMBL/GenBank/DDBJ databases">
        <title>Chromosome-level genome of Tegillarca granosa.</title>
        <authorList>
            <person name="Kim J."/>
        </authorList>
    </citation>
    <scope>NUCLEOTIDE SEQUENCE [LARGE SCALE GENOMIC DNA]</scope>
    <source>
        <strain evidence="3">Teg-2019</strain>
        <tissue evidence="3">Adductor muscle</tissue>
    </source>
</reference>